<reference evidence="1 2" key="1">
    <citation type="journal article" date="2021" name="Nat. Plants">
        <title>The Taxus genome provides insights into paclitaxel biosynthesis.</title>
        <authorList>
            <person name="Xiong X."/>
            <person name="Gou J."/>
            <person name="Liao Q."/>
            <person name="Li Y."/>
            <person name="Zhou Q."/>
            <person name="Bi G."/>
            <person name="Li C."/>
            <person name="Du R."/>
            <person name="Wang X."/>
            <person name="Sun T."/>
            <person name="Guo L."/>
            <person name="Liang H."/>
            <person name="Lu P."/>
            <person name="Wu Y."/>
            <person name="Zhang Z."/>
            <person name="Ro D.K."/>
            <person name="Shang Y."/>
            <person name="Huang S."/>
            <person name="Yan J."/>
        </authorList>
    </citation>
    <scope>NUCLEOTIDE SEQUENCE [LARGE SCALE GENOMIC DNA]</scope>
    <source>
        <strain evidence="1">Ta-2019</strain>
    </source>
</reference>
<gene>
    <name evidence="1" type="ORF">KI387_011138</name>
</gene>
<name>A0AA38FMP7_TAXCH</name>
<dbReference type="Proteomes" id="UP000824469">
    <property type="component" value="Unassembled WGS sequence"/>
</dbReference>
<protein>
    <recommendedName>
        <fullName evidence="3">Copia protein</fullName>
    </recommendedName>
</protein>
<evidence type="ECO:0000313" key="1">
    <source>
        <dbReference type="EMBL" id="KAH9306734.1"/>
    </source>
</evidence>
<dbReference type="EMBL" id="JAHRHJ020000008">
    <property type="protein sequence ID" value="KAH9306734.1"/>
    <property type="molecule type" value="Genomic_DNA"/>
</dbReference>
<evidence type="ECO:0000313" key="2">
    <source>
        <dbReference type="Proteomes" id="UP000824469"/>
    </source>
</evidence>
<dbReference type="Gene3D" id="3.30.420.10">
    <property type="entry name" value="Ribonuclease H-like superfamily/Ribonuclease H"/>
    <property type="match status" value="1"/>
</dbReference>
<keyword evidence="2" id="KW-1185">Reference proteome</keyword>
<proteinExistence type="predicted"/>
<sequence>EFCKKEGITCSTQQNDVVARQNMTAMEMAHCIVNSQNVPYQYWAEAVNSTLYVLNQ</sequence>
<dbReference type="InterPro" id="IPR012337">
    <property type="entry name" value="RNaseH-like_sf"/>
</dbReference>
<feature type="non-terminal residue" evidence="1">
    <location>
        <position position="56"/>
    </location>
</feature>
<dbReference type="GO" id="GO:0003676">
    <property type="term" value="F:nucleic acid binding"/>
    <property type="evidence" value="ECO:0007669"/>
    <property type="project" value="InterPro"/>
</dbReference>
<feature type="non-terminal residue" evidence="1">
    <location>
        <position position="1"/>
    </location>
</feature>
<accession>A0AA38FMP7</accession>
<dbReference type="SUPFAM" id="SSF53098">
    <property type="entry name" value="Ribonuclease H-like"/>
    <property type="match status" value="1"/>
</dbReference>
<comment type="caution">
    <text evidence="1">The sequence shown here is derived from an EMBL/GenBank/DDBJ whole genome shotgun (WGS) entry which is preliminary data.</text>
</comment>
<organism evidence="1 2">
    <name type="scientific">Taxus chinensis</name>
    <name type="common">Chinese yew</name>
    <name type="synonym">Taxus wallichiana var. chinensis</name>
    <dbReference type="NCBI Taxonomy" id="29808"/>
    <lineage>
        <taxon>Eukaryota</taxon>
        <taxon>Viridiplantae</taxon>
        <taxon>Streptophyta</taxon>
        <taxon>Embryophyta</taxon>
        <taxon>Tracheophyta</taxon>
        <taxon>Spermatophyta</taxon>
        <taxon>Pinopsida</taxon>
        <taxon>Pinidae</taxon>
        <taxon>Conifers II</taxon>
        <taxon>Cupressales</taxon>
        <taxon>Taxaceae</taxon>
        <taxon>Taxus</taxon>
    </lineage>
</organism>
<evidence type="ECO:0008006" key="3">
    <source>
        <dbReference type="Google" id="ProtNLM"/>
    </source>
</evidence>
<dbReference type="AlphaFoldDB" id="A0AA38FMP7"/>
<dbReference type="InterPro" id="IPR036397">
    <property type="entry name" value="RNaseH_sf"/>
</dbReference>